<accession>A0A016UEI6</accession>
<keyword evidence="2" id="KW-1133">Transmembrane helix</keyword>
<evidence type="ECO:0000313" key="5">
    <source>
        <dbReference type="Proteomes" id="UP000024635"/>
    </source>
</evidence>
<keyword evidence="5" id="KW-1185">Reference proteome</keyword>
<feature type="transmembrane region" description="Helical" evidence="2">
    <location>
        <begin position="6"/>
        <end position="27"/>
    </location>
</feature>
<evidence type="ECO:0000313" key="4">
    <source>
        <dbReference type="EMBL" id="EYC13013.1"/>
    </source>
</evidence>
<dbReference type="Proteomes" id="UP000024635">
    <property type="component" value="Unassembled WGS sequence"/>
</dbReference>
<keyword evidence="1" id="KW-0722">Serine protease inhibitor</keyword>
<evidence type="ECO:0000256" key="1">
    <source>
        <dbReference type="ARBA" id="ARBA00022900"/>
    </source>
</evidence>
<keyword evidence="1" id="KW-0646">Protease inhibitor</keyword>
<protein>
    <recommendedName>
        <fullName evidence="3">TIL domain-containing protein</fullName>
    </recommendedName>
</protein>
<comment type="caution">
    <text evidence="4">The sequence shown here is derived from an EMBL/GenBank/DDBJ whole genome shotgun (WGS) entry which is preliminary data.</text>
</comment>
<dbReference type="AlphaFoldDB" id="A0A016UEI6"/>
<feature type="domain" description="TIL" evidence="3">
    <location>
        <begin position="41"/>
        <end position="105"/>
    </location>
</feature>
<dbReference type="InterPro" id="IPR002919">
    <property type="entry name" value="TIL_dom"/>
</dbReference>
<keyword evidence="2" id="KW-0812">Transmembrane</keyword>
<keyword evidence="2" id="KW-0472">Membrane</keyword>
<evidence type="ECO:0000256" key="2">
    <source>
        <dbReference type="SAM" id="Phobius"/>
    </source>
</evidence>
<reference evidence="5" key="1">
    <citation type="journal article" date="2015" name="Nat. Genet.">
        <title>The genome and transcriptome of the zoonotic hookworm Ancylostoma ceylanicum identify infection-specific gene families.</title>
        <authorList>
            <person name="Schwarz E.M."/>
            <person name="Hu Y."/>
            <person name="Antoshechkin I."/>
            <person name="Miller M.M."/>
            <person name="Sternberg P.W."/>
            <person name="Aroian R.V."/>
        </authorList>
    </citation>
    <scope>NUCLEOTIDE SEQUENCE</scope>
    <source>
        <strain evidence="5">HY135</strain>
    </source>
</reference>
<name>A0A016UEI6_9BILA</name>
<evidence type="ECO:0000259" key="3">
    <source>
        <dbReference type="Pfam" id="PF01826"/>
    </source>
</evidence>
<proteinExistence type="predicted"/>
<dbReference type="InterPro" id="IPR036084">
    <property type="entry name" value="Ser_inhib-like_sf"/>
</dbReference>
<gene>
    <name evidence="4" type="primary">Acey_s0045.g1214</name>
    <name evidence="4" type="ORF">Y032_0045g1214</name>
</gene>
<dbReference type="SUPFAM" id="SSF57567">
    <property type="entry name" value="Serine protease inhibitors"/>
    <property type="match status" value="1"/>
</dbReference>
<dbReference type="Pfam" id="PF01826">
    <property type="entry name" value="TIL"/>
    <property type="match status" value="1"/>
</dbReference>
<sequence length="110" mass="12776">MLHALQPTGADCTTMVTLYAIFIWFILKVPLSQCGRKPEDCRKTEEWNKCGQSCELKCRDYTLAKYIQLLRYEELCLTQCSFAMCTCKDNYARNQYGKCVPILECPPRDD</sequence>
<organism evidence="4 5">
    <name type="scientific">Ancylostoma ceylanicum</name>
    <dbReference type="NCBI Taxonomy" id="53326"/>
    <lineage>
        <taxon>Eukaryota</taxon>
        <taxon>Metazoa</taxon>
        <taxon>Ecdysozoa</taxon>
        <taxon>Nematoda</taxon>
        <taxon>Chromadorea</taxon>
        <taxon>Rhabditida</taxon>
        <taxon>Rhabditina</taxon>
        <taxon>Rhabditomorpha</taxon>
        <taxon>Strongyloidea</taxon>
        <taxon>Ancylostomatidae</taxon>
        <taxon>Ancylostomatinae</taxon>
        <taxon>Ancylostoma</taxon>
    </lineage>
</organism>
<dbReference type="OrthoDB" id="6236007at2759"/>
<dbReference type="Gene3D" id="2.10.25.10">
    <property type="entry name" value="Laminin"/>
    <property type="match status" value="1"/>
</dbReference>
<dbReference type="CDD" id="cd19941">
    <property type="entry name" value="TIL"/>
    <property type="match status" value="1"/>
</dbReference>
<dbReference type="EMBL" id="JARK01001381">
    <property type="protein sequence ID" value="EYC13013.1"/>
    <property type="molecule type" value="Genomic_DNA"/>
</dbReference>
<dbReference type="GO" id="GO:0004867">
    <property type="term" value="F:serine-type endopeptidase inhibitor activity"/>
    <property type="evidence" value="ECO:0007669"/>
    <property type="project" value="UniProtKB-KW"/>
</dbReference>